<dbReference type="Gene3D" id="3.90.640.10">
    <property type="entry name" value="Actin, Chain A, domain 4"/>
    <property type="match status" value="1"/>
</dbReference>
<dbReference type="BioCyc" id="SCEL448385:SCE_RS39180-MONOMER"/>
<evidence type="ECO:0000256" key="2">
    <source>
        <dbReference type="ARBA" id="ARBA00022741"/>
    </source>
</evidence>
<dbReference type="FunFam" id="3.90.640.10:FF:000003">
    <property type="entry name" value="Molecular chaperone DnaK"/>
    <property type="match status" value="1"/>
</dbReference>
<evidence type="ECO:0000313" key="7">
    <source>
        <dbReference type="Proteomes" id="UP000002139"/>
    </source>
</evidence>
<evidence type="ECO:0000256" key="1">
    <source>
        <dbReference type="ARBA" id="ARBA00007381"/>
    </source>
</evidence>
<sequence length="859" mass="91033">MRRAGGRQPRASRAPAASPCVFPASPGGCRAARVSLRAMAARPLYVGIDLGTTNSTAAAFDGEKVTLVRNSQGATLTPSVVRIDARGTVTVGARARRFLEGDPQNTRAEFKRLMGTAQPIEFAAAKVAKKPEELAAEVLRSLRADVAEHLGVLPASAVISVPALFELPQSAATSEAARRAGFERVELIQEPVASALAAGWTVEESTGSWLVYDLGGGTFDVSLLETRDGLLRVVGHDGDNFLGGRDFDWAIVDWALAEIARTQGVTVSRADPRHAAALRKLKLAVEEIKIELTRADEAALAVPAAFEVDGAPVDVDLVLQRSTLDALCAPIIDRSVEVCRRLLAAHGLDASQLARVVLVGGPTVMPALRERVRGALGAPFGEGLDPMTLVAQGAAIYAATAGLDARASSSSARPKEEGRRLWLQYPAMSSDLTPHVVGRVMEGPGAAPERIRLAREGDGWTSAEAPLDAEGAFVVTVDLLPRRPNVFNIEASAAGGARVPVHPQAITIVQGLTIGDPPLSRTIGVALADNSVRVYFERGAPLPARRTFVHHSVESVPKGSGACVLKIPVVQGELDVAHLCRVVGTLEIDGSGLTATLPAGSAIELTLELDRGGHLSARALIPSQGLVFERVAHLLVPEAAPEVLDASIAAMRERLAAVRGAALRSDAPHALGKVTYVECALAEVERDAAAARGGDADAGQKARRALLDLDVLLEQAEADKRWPELDAEAQAAVASASTWISQLGSSTEKALLEEAAQGVARARAEKNQVELQRQLRLVRNLSSAAFQRHPKAWVWMFEDAASEAHQASDLVRAQRLVRDGRGAAERGDTAALRTITEELWRLLPVDAQKRRLGHESGVR</sequence>
<evidence type="ECO:0000313" key="6">
    <source>
        <dbReference type="EMBL" id="CAN97817.1"/>
    </source>
</evidence>
<comment type="similarity">
    <text evidence="1">Belongs to the heat shock protein 70 family.</text>
</comment>
<dbReference type="InterPro" id="IPR013126">
    <property type="entry name" value="Hsp_70_fam"/>
</dbReference>
<dbReference type="PRINTS" id="PR00301">
    <property type="entry name" value="HEATSHOCK70"/>
</dbReference>
<dbReference type="Pfam" id="PF00012">
    <property type="entry name" value="HSP70"/>
    <property type="match status" value="1"/>
</dbReference>
<keyword evidence="7" id="KW-1185">Reference proteome</keyword>
<dbReference type="EMBL" id="AM746676">
    <property type="protein sequence ID" value="CAN97817.1"/>
    <property type="molecule type" value="Genomic_DNA"/>
</dbReference>
<dbReference type="GO" id="GO:0140662">
    <property type="term" value="F:ATP-dependent protein folding chaperone"/>
    <property type="evidence" value="ECO:0007669"/>
    <property type="project" value="InterPro"/>
</dbReference>
<keyword evidence="6" id="KW-0346">Stress response</keyword>
<dbReference type="CDD" id="cd24029">
    <property type="entry name" value="ASKHA_NBD_HSP70_DnaK_HscA_HscC"/>
    <property type="match status" value="1"/>
</dbReference>
<dbReference type="PROSITE" id="PS01036">
    <property type="entry name" value="HSP70_3"/>
    <property type="match status" value="1"/>
</dbReference>
<dbReference type="AlphaFoldDB" id="A9F5L9"/>
<dbReference type="Proteomes" id="UP000002139">
    <property type="component" value="Chromosome"/>
</dbReference>
<dbReference type="PANTHER" id="PTHR19375">
    <property type="entry name" value="HEAT SHOCK PROTEIN 70KDA"/>
    <property type="match status" value="1"/>
</dbReference>
<dbReference type="Gene3D" id="2.60.34.10">
    <property type="entry name" value="Substrate Binding Domain Of DNAk, Chain A, domain 1"/>
    <property type="match status" value="1"/>
</dbReference>
<dbReference type="SUPFAM" id="SSF100920">
    <property type="entry name" value="Heat shock protein 70kD (HSP70), peptide-binding domain"/>
    <property type="match status" value="1"/>
</dbReference>
<dbReference type="GO" id="GO:0005524">
    <property type="term" value="F:ATP binding"/>
    <property type="evidence" value="ECO:0007669"/>
    <property type="project" value="UniProtKB-KW"/>
</dbReference>
<evidence type="ECO:0000256" key="5">
    <source>
        <dbReference type="SAM" id="Coils"/>
    </source>
</evidence>
<dbReference type="PROSITE" id="PS00297">
    <property type="entry name" value="HSP70_1"/>
    <property type="match status" value="1"/>
</dbReference>
<dbReference type="HOGENOM" id="CLU_017261_0_0_7"/>
<protein>
    <submittedName>
        <fullName evidence="6">Hsp70 heat shock protein</fullName>
    </submittedName>
</protein>
<dbReference type="InterPro" id="IPR018181">
    <property type="entry name" value="Heat_shock_70_CS"/>
</dbReference>
<keyword evidence="4" id="KW-0143">Chaperone</keyword>
<dbReference type="STRING" id="448385.sce7648"/>
<dbReference type="KEGG" id="scl:sce7648"/>
<keyword evidence="2" id="KW-0547">Nucleotide-binding</keyword>
<feature type="coiled-coil region" evidence="5">
    <location>
        <begin position="752"/>
        <end position="781"/>
    </location>
</feature>
<dbReference type="InterPro" id="IPR043129">
    <property type="entry name" value="ATPase_NBD"/>
</dbReference>
<dbReference type="SUPFAM" id="SSF53067">
    <property type="entry name" value="Actin-like ATPase domain"/>
    <property type="match status" value="2"/>
</dbReference>
<name>A9F5L9_SORC5</name>
<keyword evidence="5" id="KW-0175">Coiled coil</keyword>
<keyword evidence="3" id="KW-0067">ATP-binding</keyword>
<organism evidence="6 7">
    <name type="scientific">Sorangium cellulosum (strain So ce56)</name>
    <name type="common">Polyangium cellulosum (strain So ce56)</name>
    <dbReference type="NCBI Taxonomy" id="448385"/>
    <lineage>
        <taxon>Bacteria</taxon>
        <taxon>Pseudomonadati</taxon>
        <taxon>Myxococcota</taxon>
        <taxon>Polyangia</taxon>
        <taxon>Polyangiales</taxon>
        <taxon>Polyangiaceae</taxon>
        <taxon>Sorangium</taxon>
    </lineage>
</organism>
<proteinExistence type="inferred from homology"/>
<dbReference type="Gene3D" id="3.30.420.40">
    <property type="match status" value="2"/>
</dbReference>
<accession>A9F5L9</accession>
<reference evidence="6 7" key="1">
    <citation type="journal article" date="2007" name="Nat. Biotechnol.">
        <title>Complete genome sequence of the myxobacterium Sorangium cellulosum.</title>
        <authorList>
            <person name="Schneiker S."/>
            <person name="Perlova O."/>
            <person name="Kaiser O."/>
            <person name="Gerth K."/>
            <person name="Alici A."/>
            <person name="Altmeyer M.O."/>
            <person name="Bartels D."/>
            <person name="Bekel T."/>
            <person name="Beyer S."/>
            <person name="Bode E."/>
            <person name="Bode H.B."/>
            <person name="Bolten C.J."/>
            <person name="Choudhuri J.V."/>
            <person name="Doss S."/>
            <person name="Elnakady Y.A."/>
            <person name="Frank B."/>
            <person name="Gaigalat L."/>
            <person name="Goesmann A."/>
            <person name="Groeger C."/>
            <person name="Gross F."/>
            <person name="Jelsbak L."/>
            <person name="Jelsbak L."/>
            <person name="Kalinowski J."/>
            <person name="Kegler C."/>
            <person name="Knauber T."/>
            <person name="Konietzny S."/>
            <person name="Kopp M."/>
            <person name="Krause L."/>
            <person name="Krug D."/>
            <person name="Linke B."/>
            <person name="Mahmud T."/>
            <person name="Martinez-Arias R."/>
            <person name="McHardy A.C."/>
            <person name="Merai M."/>
            <person name="Meyer F."/>
            <person name="Mormann S."/>
            <person name="Munoz-Dorado J."/>
            <person name="Perez J."/>
            <person name="Pradella S."/>
            <person name="Rachid S."/>
            <person name="Raddatz G."/>
            <person name="Rosenau F."/>
            <person name="Rueckert C."/>
            <person name="Sasse F."/>
            <person name="Scharfe M."/>
            <person name="Schuster S.C."/>
            <person name="Suen G."/>
            <person name="Treuner-Lange A."/>
            <person name="Velicer G.J."/>
            <person name="Vorholter F.-J."/>
            <person name="Weissman K.J."/>
            <person name="Welch R.D."/>
            <person name="Wenzel S.C."/>
            <person name="Whitworth D.E."/>
            <person name="Wilhelm S."/>
            <person name="Wittmann C."/>
            <person name="Bloecker H."/>
            <person name="Puehler A."/>
            <person name="Mueller R."/>
        </authorList>
    </citation>
    <scope>NUCLEOTIDE SEQUENCE [LARGE SCALE GENOMIC DNA]</scope>
    <source>
        <strain evidence="7">So ce56</strain>
    </source>
</reference>
<evidence type="ECO:0000256" key="3">
    <source>
        <dbReference type="ARBA" id="ARBA00022840"/>
    </source>
</evidence>
<dbReference type="PROSITE" id="PS00329">
    <property type="entry name" value="HSP70_2"/>
    <property type="match status" value="1"/>
</dbReference>
<dbReference type="eggNOG" id="COG0443">
    <property type="taxonomic scope" value="Bacteria"/>
</dbReference>
<dbReference type="InterPro" id="IPR029047">
    <property type="entry name" value="HSP70_peptide-bd_sf"/>
</dbReference>
<evidence type="ECO:0000256" key="4">
    <source>
        <dbReference type="ARBA" id="ARBA00023186"/>
    </source>
</evidence>
<gene>
    <name evidence="6" type="ordered locus">sce7648</name>
</gene>